<evidence type="ECO:0000313" key="3">
    <source>
        <dbReference type="EMBL" id="KAB4108986.1"/>
    </source>
</evidence>
<evidence type="ECO:0000313" key="6">
    <source>
        <dbReference type="Proteomes" id="UP000441711"/>
    </source>
</evidence>
<sequence>MKILVTGTAGFIGFYTVKRLLERGDEVVGVDNINDYYDVNLKYDRLAETGIERKQIDWYKFVQSDKYANYRFIRMNLEDRQAVQMLFANESFDKVISLAAQAGVRYSIQNPHAYVSSNVNGFLHLLEGCRHHRISHLVYASSSSVYGLNGKVPFSEHDSIAHPMSLYAATKKSNELMAHTYSSLYGIPTTGLRFFTVYGPWGRPDMSPFLFTDAILNNRPIKVFNNGDMLRDFTYVDDIVEGVIRVLDHTATPNPDWSPITPDPATSIAPYRIYNIGNSSPVKLMDFIKAIELACGHEAEKIFLPMQPGDVYQTNADTTLLQSEMGYKPCKDIVKGVRETVEWYKVYFQTRLK</sequence>
<dbReference type="CDD" id="cd05253">
    <property type="entry name" value="UDP_GE_SDE_e"/>
    <property type="match status" value="1"/>
</dbReference>
<name>A0A6I0K0U1_BACUN</name>
<dbReference type="PRINTS" id="PR01713">
    <property type="entry name" value="NUCEPIMERASE"/>
</dbReference>
<dbReference type="InterPro" id="IPR036291">
    <property type="entry name" value="NAD(P)-bd_dom_sf"/>
</dbReference>
<keyword evidence="1" id="KW-0520">NAD</keyword>
<evidence type="ECO:0000313" key="4">
    <source>
        <dbReference type="EMBL" id="KAB4124780.1"/>
    </source>
</evidence>
<comment type="caution">
    <text evidence="4">The sequence shown here is derived from an EMBL/GenBank/DDBJ whole genome shotgun (WGS) entry which is preliminary data.</text>
</comment>
<dbReference type="RefSeq" id="WP_117713441.1">
    <property type="nucleotide sequence ID" value="NZ_CAXVJK010000014.1"/>
</dbReference>
<evidence type="ECO:0000313" key="5">
    <source>
        <dbReference type="Proteomes" id="UP000438773"/>
    </source>
</evidence>
<proteinExistence type="predicted"/>
<dbReference type="Gene3D" id="3.40.50.720">
    <property type="entry name" value="NAD(P)-binding Rossmann-like Domain"/>
    <property type="match status" value="1"/>
</dbReference>
<evidence type="ECO:0000256" key="1">
    <source>
        <dbReference type="ARBA" id="ARBA00023027"/>
    </source>
</evidence>
<evidence type="ECO:0000259" key="2">
    <source>
        <dbReference type="Pfam" id="PF01370"/>
    </source>
</evidence>
<dbReference type="Proteomes" id="UP000438773">
    <property type="component" value="Unassembled WGS sequence"/>
</dbReference>
<dbReference type="AlphaFoldDB" id="A0A6I0K0U1"/>
<dbReference type="Pfam" id="PF01370">
    <property type="entry name" value="Epimerase"/>
    <property type="match status" value="1"/>
</dbReference>
<dbReference type="SUPFAM" id="SSF51735">
    <property type="entry name" value="NAD(P)-binding Rossmann-fold domains"/>
    <property type="match status" value="1"/>
</dbReference>
<dbReference type="EMBL" id="WCUQ01000005">
    <property type="protein sequence ID" value="KAB4124780.1"/>
    <property type="molecule type" value="Genomic_DNA"/>
</dbReference>
<reference evidence="5 6" key="1">
    <citation type="journal article" date="2019" name="Nat. Med.">
        <title>A library of human gut bacterial isolates paired with longitudinal multiomics data enables mechanistic microbiome research.</title>
        <authorList>
            <person name="Poyet M."/>
            <person name="Groussin M."/>
            <person name="Gibbons S.M."/>
            <person name="Avila-Pacheco J."/>
            <person name="Jiang X."/>
            <person name="Kearney S.M."/>
            <person name="Perrotta A.R."/>
            <person name="Berdy B."/>
            <person name="Zhao S."/>
            <person name="Lieberman T.D."/>
            <person name="Swanson P.K."/>
            <person name="Smith M."/>
            <person name="Roesemann S."/>
            <person name="Alexander J.E."/>
            <person name="Rich S.A."/>
            <person name="Livny J."/>
            <person name="Vlamakis H."/>
            <person name="Clish C."/>
            <person name="Bullock K."/>
            <person name="Deik A."/>
            <person name="Scott J."/>
            <person name="Pierce K.A."/>
            <person name="Xavier R.J."/>
            <person name="Alm E.J."/>
        </authorList>
    </citation>
    <scope>NUCLEOTIDE SEQUENCE [LARGE SCALE GENOMIC DNA]</scope>
    <source>
        <strain evidence="3 6">BIOML-A36</strain>
        <strain evidence="4 5">BIOML-A37</strain>
    </source>
</reference>
<feature type="domain" description="NAD-dependent epimerase/dehydratase" evidence="2">
    <location>
        <begin position="3"/>
        <end position="252"/>
    </location>
</feature>
<dbReference type="Proteomes" id="UP000441711">
    <property type="component" value="Unassembled WGS sequence"/>
</dbReference>
<dbReference type="InterPro" id="IPR001509">
    <property type="entry name" value="Epimerase_deHydtase"/>
</dbReference>
<dbReference type="PANTHER" id="PTHR43574">
    <property type="entry name" value="EPIMERASE-RELATED"/>
    <property type="match status" value="1"/>
</dbReference>
<protein>
    <submittedName>
        <fullName evidence="4">NAD-dependent epimerase</fullName>
    </submittedName>
</protein>
<gene>
    <name evidence="3" type="ORF">GAQ70_10540</name>
    <name evidence="4" type="ORF">GAQ75_09300</name>
</gene>
<organism evidence="4 5">
    <name type="scientific">Bacteroides uniformis</name>
    <dbReference type="NCBI Taxonomy" id="820"/>
    <lineage>
        <taxon>Bacteria</taxon>
        <taxon>Pseudomonadati</taxon>
        <taxon>Bacteroidota</taxon>
        <taxon>Bacteroidia</taxon>
        <taxon>Bacteroidales</taxon>
        <taxon>Bacteroidaceae</taxon>
        <taxon>Bacteroides</taxon>
    </lineage>
</organism>
<dbReference type="EMBL" id="WCUP01000007">
    <property type="protein sequence ID" value="KAB4108986.1"/>
    <property type="molecule type" value="Genomic_DNA"/>
</dbReference>
<accession>A0A6I0K0U1</accession>